<dbReference type="CDD" id="cd12013">
    <property type="entry name" value="SH3_RIM-BP_3"/>
    <property type="match status" value="1"/>
</dbReference>
<dbReference type="FunFam" id="2.30.30.40:FF:000023">
    <property type="entry name" value="RIMS-binding protein 2 isoform F"/>
    <property type="match status" value="1"/>
</dbReference>
<dbReference type="PANTHER" id="PTHR14234">
    <property type="entry name" value="RIM BINDING PROTEIN-RELATED"/>
    <property type="match status" value="1"/>
</dbReference>
<dbReference type="InterPro" id="IPR001452">
    <property type="entry name" value="SH3_domain"/>
</dbReference>
<dbReference type="Gene3D" id="2.30.30.40">
    <property type="entry name" value="SH3 Domains"/>
    <property type="match status" value="2"/>
</dbReference>
<evidence type="ECO:0000256" key="2">
    <source>
        <dbReference type="PROSITE-ProRule" id="PRU00192"/>
    </source>
</evidence>
<reference evidence="4" key="2">
    <citation type="submission" date="2025-08" db="UniProtKB">
        <authorList>
            <consortium name="Ensembl"/>
        </authorList>
    </citation>
    <scope>IDENTIFICATION</scope>
    <source>
        <strain evidence="4">Hd-rR</strain>
    </source>
</reference>
<dbReference type="InterPro" id="IPR035755">
    <property type="entry name" value="RIM-BP_SH3_3"/>
</dbReference>
<feature type="domain" description="SH3" evidence="3">
    <location>
        <begin position="113"/>
        <end position="180"/>
    </location>
</feature>
<evidence type="ECO:0000313" key="4">
    <source>
        <dbReference type="Ensembl" id="ENSORLP00000035540.1"/>
    </source>
</evidence>
<dbReference type="Ensembl" id="ENSORLT00000040118.1">
    <property type="protein sequence ID" value="ENSORLP00000035540.1"/>
    <property type="gene ID" value="ENSORLG00000023648.1"/>
</dbReference>
<dbReference type="AlphaFoldDB" id="A0A3B3HUW8"/>
<evidence type="ECO:0000256" key="1">
    <source>
        <dbReference type="ARBA" id="ARBA00022443"/>
    </source>
</evidence>
<evidence type="ECO:0000259" key="3">
    <source>
        <dbReference type="PROSITE" id="PS50002"/>
    </source>
</evidence>
<dbReference type="Pfam" id="PF07653">
    <property type="entry name" value="SH3_2"/>
    <property type="match status" value="2"/>
</dbReference>
<dbReference type="GeneTree" id="ENSGT00950000183203"/>
<keyword evidence="1 2" id="KW-0728">SH3 domain</keyword>
<dbReference type="SUPFAM" id="SSF50044">
    <property type="entry name" value="SH3-domain"/>
    <property type="match status" value="2"/>
</dbReference>
<dbReference type="InterPro" id="IPR040325">
    <property type="entry name" value="RIMBP1/2/3"/>
</dbReference>
<proteinExistence type="predicted"/>
<reference evidence="4" key="3">
    <citation type="submission" date="2025-09" db="UniProtKB">
        <authorList>
            <consortium name="Ensembl"/>
        </authorList>
    </citation>
    <scope>IDENTIFICATION</scope>
    <source>
        <strain evidence="4">Hd-rR</strain>
    </source>
</reference>
<protein>
    <recommendedName>
        <fullName evidence="3">SH3 domain-containing protein</fullName>
    </recommendedName>
</protein>
<dbReference type="InParanoid" id="A0A3B3HUW8"/>
<sequence>MSPNPDAADEELPFKEGQIIKVFGYKDTDGFYRAEIRDRVGLIPCNMVSEIQTEDDEMMDQLLKQVFFSNLIFSFFLPTAFYSRVAVNLHMTGLSHLCVSTERNRRSGRQYSMSTRRMVALYDYDPRESSPNIDVEAELTFCAGDVITVFDEIDEDGFYYGELNGHKGLVPSNFLEEVPDDVEVFLTDSPSRYPQDAPARIKTKRVHAPSQY</sequence>
<keyword evidence="5" id="KW-1185">Reference proteome</keyword>
<organism evidence="4 5">
    <name type="scientific">Oryzias latipes</name>
    <name type="common">Japanese rice fish</name>
    <name type="synonym">Japanese killifish</name>
    <dbReference type="NCBI Taxonomy" id="8090"/>
    <lineage>
        <taxon>Eukaryota</taxon>
        <taxon>Metazoa</taxon>
        <taxon>Chordata</taxon>
        <taxon>Craniata</taxon>
        <taxon>Vertebrata</taxon>
        <taxon>Euteleostomi</taxon>
        <taxon>Actinopterygii</taxon>
        <taxon>Neopterygii</taxon>
        <taxon>Teleostei</taxon>
        <taxon>Neoteleostei</taxon>
        <taxon>Acanthomorphata</taxon>
        <taxon>Ovalentaria</taxon>
        <taxon>Atherinomorphae</taxon>
        <taxon>Beloniformes</taxon>
        <taxon>Adrianichthyidae</taxon>
        <taxon>Oryziinae</taxon>
        <taxon>Oryzias</taxon>
    </lineage>
</organism>
<feature type="domain" description="SH3" evidence="3">
    <location>
        <begin position="1"/>
        <end position="53"/>
    </location>
</feature>
<dbReference type="FunFam" id="2.30.30.40:FF:000016">
    <property type="entry name" value="RIMS-binding protein 2 isoform X2"/>
    <property type="match status" value="1"/>
</dbReference>
<dbReference type="PRINTS" id="PR00452">
    <property type="entry name" value="SH3DOMAIN"/>
</dbReference>
<dbReference type="Bgee" id="ENSORLG00000023648">
    <property type="expression patterns" value="Expressed in brain and 7 other cell types or tissues"/>
</dbReference>
<dbReference type="Proteomes" id="UP000001038">
    <property type="component" value="Chromosome 9"/>
</dbReference>
<accession>A0A3B3HUW8</accession>
<dbReference type="SMART" id="SM00326">
    <property type="entry name" value="SH3"/>
    <property type="match status" value="2"/>
</dbReference>
<evidence type="ECO:0000313" key="5">
    <source>
        <dbReference type="Proteomes" id="UP000001038"/>
    </source>
</evidence>
<name>A0A3B3HUW8_ORYLA</name>
<dbReference type="STRING" id="8090.ENSORLP00000035540"/>
<dbReference type="PROSITE" id="PS50002">
    <property type="entry name" value="SH3"/>
    <property type="match status" value="2"/>
</dbReference>
<reference evidence="4 5" key="1">
    <citation type="journal article" date="2007" name="Nature">
        <title>The medaka draft genome and insights into vertebrate genome evolution.</title>
        <authorList>
            <person name="Kasahara M."/>
            <person name="Naruse K."/>
            <person name="Sasaki S."/>
            <person name="Nakatani Y."/>
            <person name="Qu W."/>
            <person name="Ahsan B."/>
            <person name="Yamada T."/>
            <person name="Nagayasu Y."/>
            <person name="Doi K."/>
            <person name="Kasai Y."/>
            <person name="Jindo T."/>
            <person name="Kobayashi D."/>
            <person name="Shimada A."/>
            <person name="Toyoda A."/>
            <person name="Kuroki Y."/>
            <person name="Fujiyama A."/>
            <person name="Sasaki T."/>
            <person name="Shimizu A."/>
            <person name="Asakawa S."/>
            <person name="Shimizu N."/>
            <person name="Hashimoto S."/>
            <person name="Yang J."/>
            <person name="Lee Y."/>
            <person name="Matsushima K."/>
            <person name="Sugano S."/>
            <person name="Sakaizumi M."/>
            <person name="Narita T."/>
            <person name="Ohishi K."/>
            <person name="Haga S."/>
            <person name="Ohta F."/>
            <person name="Nomoto H."/>
            <person name="Nogata K."/>
            <person name="Morishita T."/>
            <person name="Endo T."/>
            <person name="Shin-I T."/>
            <person name="Takeda H."/>
            <person name="Morishita S."/>
            <person name="Kohara Y."/>
        </authorList>
    </citation>
    <scope>NUCLEOTIDE SEQUENCE [LARGE SCALE GENOMIC DNA]</scope>
    <source>
        <strain evidence="4 5">Hd-rR</strain>
    </source>
</reference>
<dbReference type="InterPro" id="IPR036028">
    <property type="entry name" value="SH3-like_dom_sf"/>
</dbReference>
<dbReference type="PANTHER" id="PTHR14234:SF18">
    <property type="entry name" value="RIMS-BINDING PROTEIN 2"/>
    <property type="match status" value="1"/>
</dbReference>